<name>A0ABY4E3V8_9NEIS</name>
<dbReference type="Pfam" id="PF04466">
    <property type="entry name" value="Terminase_3"/>
    <property type="match status" value="1"/>
</dbReference>
<dbReference type="Proteomes" id="UP000832011">
    <property type="component" value="Chromosome"/>
</dbReference>
<feature type="domain" description="Phage terminase large subunit N-terminal" evidence="1">
    <location>
        <begin position="22"/>
        <end position="218"/>
    </location>
</feature>
<dbReference type="InterPro" id="IPR035412">
    <property type="entry name" value="Terminase_L_N"/>
</dbReference>
<gene>
    <name evidence="3" type="ORF">LVJ82_00630</name>
</gene>
<dbReference type="InterPro" id="IPR027417">
    <property type="entry name" value="P-loop_NTPase"/>
</dbReference>
<dbReference type="Gene3D" id="3.40.50.300">
    <property type="entry name" value="P-loop containing nucleotide triphosphate hydrolases"/>
    <property type="match status" value="1"/>
</dbReference>
<sequence length="412" mass="46801">MSQTARIELPPKLIPVFASKSRYKGAHGGRGSAKTRTFALMSAVKAYQAAQAGISGTILCGREFMNSLEDSSMEEVKQAIHSIPWLNDYFDIGEKYIRTKNGLVSYSFCGLRTNLDSIKSKARILVAWVDEAETVSDIAWKKLTPTVRENDSEVWVTWNPEAKGSATDTRFRVTPPSDAIIVEMNYTDNPWFPAVLEQERLDDMRRLSPEEYAWIWEGAYRTQSEAQVFRNKYRIQAFEPQSNWQGPYYGLDFGFANDPTAGVECYINGNTLHIRRECGKTGLELDATAPHILRHMPNAAKYPMRADSARPESISYLKRHGLPKMVGVKKGKGSVEDGIEFMKSFDEIIIHPDCKQVASEFRLYSYKTDRLSGDVLPVLMDEHNHWIDAARYALEPIMKKRGSFKQTSIRMI</sequence>
<dbReference type="EMBL" id="CP091511">
    <property type="protein sequence ID" value="UOO89520.1"/>
    <property type="molecule type" value="Genomic_DNA"/>
</dbReference>
<dbReference type="Gene3D" id="3.30.420.280">
    <property type="match status" value="1"/>
</dbReference>
<dbReference type="InterPro" id="IPR052380">
    <property type="entry name" value="Viral_DNA_packaging_terminase"/>
</dbReference>
<reference evidence="3 4" key="1">
    <citation type="journal article" date="2022" name="Res Sq">
        <title>Evolution of multicellular longitudinally dividing oral cavity symbionts (Neisseriaceae).</title>
        <authorList>
            <person name="Nyongesa S."/>
            <person name="Weber P."/>
            <person name="Bernet E."/>
            <person name="Pullido F."/>
            <person name="Nieckarz M."/>
            <person name="Delaby M."/>
            <person name="Nieves C."/>
            <person name="Viehboeck T."/>
            <person name="Krause N."/>
            <person name="Rivera-Millot A."/>
            <person name="Nakamura A."/>
            <person name="Vischer N."/>
            <person name="VanNieuwenhze M."/>
            <person name="Brun Y."/>
            <person name="Cava F."/>
            <person name="Bulgheresi S."/>
            <person name="Veyrier F."/>
        </authorList>
    </citation>
    <scope>NUCLEOTIDE SEQUENCE [LARGE SCALE GENOMIC DNA]</scope>
    <source>
        <strain evidence="3 4">SN4</strain>
    </source>
</reference>
<protein>
    <submittedName>
        <fullName evidence="3">Phage terminase large subunit</fullName>
    </submittedName>
</protein>
<dbReference type="PANTHER" id="PTHR39184:SF1">
    <property type="entry name" value="PBSX PHAGE TERMINASE LARGE SUBUNIT"/>
    <property type="match status" value="1"/>
</dbReference>
<dbReference type="Pfam" id="PF17288">
    <property type="entry name" value="Terminase_3C"/>
    <property type="match status" value="1"/>
</dbReference>
<feature type="domain" description="Phage terminase large subunit C-terminal" evidence="2">
    <location>
        <begin position="252"/>
        <end position="395"/>
    </location>
</feature>
<organism evidence="3 4">
    <name type="scientific">Vitreoscilla massiliensis</name>
    <dbReference type="NCBI Taxonomy" id="1689272"/>
    <lineage>
        <taxon>Bacteria</taxon>
        <taxon>Pseudomonadati</taxon>
        <taxon>Pseudomonadota</taxon>
        <taxon>Betaproteobacteria</taxon>
        <taxon>Neisseriales</taxon>
        <taxon>Neisseriaceae</taxon>
        <taxon>Vitreoscilla</taxon>
    </lineage>
</organism>
<evidence type="ECO:0000313" key="3">
    <source>
        <dbReference type="EMBL" id="UOO89520.1"/>
    </source>
</evidence>
<keyword evidence="4" id="KW-1185">Reference proteome</keyword>
<accession>A0ABY4E3V8</accession>
<dbReference type="InterPro" id="IPR035413">
    <property type="entry name" value="Terminase_L_C"/>
</dbReference>
<evidence type="ECO:0000259" key="2">
    <source>
        <dbReference type="Pfam" id="PF17288"/>
    </source>
</evidence>
<evidence type="ECO:0000313" key="4">
    <source>
        <dbReference type="Proteomes" id="UP000832011"/>
    </source>
</evidence>
<dbReference type="PANTHER" id="PTHR39184">
    <property type="match status" value="1"/>
</dbReference>
<dbReference type="RefSeq" id="WP_058357209.1">
    <property type="nucleotide sequence ID" value="NZ_CABKVG010000010.1"/>
</dbReference>
<evidence type="ECO:0000259" key="1">
    <source>
        <dbReference type="Pfam" id="PF04466"/>
    </source>
</evidence>
<proteinExistence type="predicted"/>